<protein>
    <submittedName>
        <fullName evidence="3">Pleckstrin homology domain-containing protein</fullName>
    </submittedName>
</protein>
<evidence type="ECO:0000313" key="3">
    <source>
        <dbReference type="EMBL" id="KAH7368577.1"/>
    </source>
</evidence>
<evidence type="ECO:0000313" key="4">
    <source>
        <dbReference type="Proteomes" id="UP000813385"/>
    </source>
</evidence>
<dbReference type="EMBL" id="JAGPXD010000002">
    <property type="protein sequence ID" value="KAH7368577.1"/>
    <property type="molecule type" value="Genomic_DNA"/>
</dbReference>
<dbReference type="InterPro" id="IPR039712">
    <property type="entry name" value="Meu6"/>
</dbReference>
<dbReference type="Pfam" id="PF15406">
    <property type="entry name" value="PH_6"/>
    <property type="match status" value="1"/>
</dbReference>
<gene>
    <name evidence="3" type="ORF">B0T11DRAFT_65757</name>
</gene>
<feature type="compositionally biased region" description="Low complexity" evidence="1">
    <location>
        <begin position="244"/>
        <end position="266"/>
    </location>
</feature>
<evidence type="ECO:0000259" key="2">
    <source>
        <dbReference type="Pfam" id="PF15406"/>
    </source>
</evidence>
<feature type="compositionally biased region" description="Low complexity" evidence="1">
    <location>
        <begin position="424"/>
        <end position="435"/>
    </location>
</feature>
<feature type="compositionally biased region" description="Basic and acidic residues" evidence="1">
    <location>
        <begin position="500"/>
        <end position="518"/>
    </location>
</feature>
<feature type="compositionally biased region" description="Basic and acidic residues" evidence="1">
    <location>
        <begin position="358"/>
        <end position="371"/>
    </location>
</feature>
<reference evidence="3" key="1">
    <citation type="journal article" date="2021" name="Nat. Commun.">
        <title>Genetic determinants of endophytism in the Arabidopsis root mycobiome.</title>
        <authorList>
            <person name="Mesny F."/>
            <person name="Miyauchi S."/>
            <person name="Thiergart T."/>
            <person name="Pickel B."/>
            <person name="Atanasova L."/>
            <person name="Karlsson M."/>
            <person name="Huettel B."/>
            <person name="Barry K.W."/>
            <person name="Haridas S."/>
            <person name="Chen C."/>
            <person name="Bauer D."/>
            <person name="Andreopoulos W."/>
            <person name="Pangilinan J."/>
            <person name="LaButti K."/>
            <person name="Riley R."/>
            <person name="Lipzen A."/>
            <person name="Clum A."/>
            <person name="Drula E."/>
            <person name="Henrissat B."/>
            <person name="Kohler A."/>
            <person name="Grigoriev I.V."/>
            <person name="Martin F.M."/>
            <person name="Hacquard S."/>
        </authorList>
    </citation>
    <scope>NUCLEOTIDE SEQUENCE</scope>
    <source>
        <strain evidence="3">MPI-CAGE-AT-0016</strain>
    </source>
</reference>
<dbReference type="AlphaFoldDB" id="A0A8K0X666"/>
<dbReference type="Proteomes" id="UP000813385">
    <property type="component" value="Unassembled WGS sequence"/>
</dbReference>
<feature type="compositionally biased region" description="Low complexity" evidence="1">
    <location>
        <begin position="519"/>
        <end position="540"/>
    </location>
</feature>
<keyword evidence="4" id="KW-1185">Reference proteome</keyword>
<feature type="region of interest" description="Disordered" evidence="1">
    <location>
        <begin position="236"/>
        <end position="563"/>
    </location>
</feature>
<feature type="compositionally biased region" description="Low complexity" evidence="1">
    <location>
        <begin position="328"/>
        <end position="356"/>
    </location>
</feature>
<dbReference type="PANTHER" id="PTHR42073:SF1">
    <property type="entry name" value="MEIOTIC EXPRESSION UP-REGULATED PROTEIN 6"/>
    <property type="match status" value="1"/>
</dbReference>
<organism evidence="3 4">
    <name type="scientific">Plectosphaerella cucumerina</name>
    <dbReference type="NCBI Taxonomy" id="40658"/>
    <lineage>
        <taxon>Eukaryota</taxon>
        <taxon>Fungi</taxon>
        <taxon>Dikarya</taxon>
        <taxon>Ascomycota</taxon>
        <taxon>Pezizomycotina</taxon>
        <taxon>Sordariomycetes</taxon>
        <taxon>Hypocreomycetidae</taxon>
        <taxon>Glomerellales</taxon>
        <taxon>Plectosphaerellaceae</taxon>
        <taxon>Plectosphaerella</taxon>
    </lineage>
</organism>
<name>A0A8K0X666_9PEZI</name>
<dbReference type="OrthoDB" id="5593352at2759"/>
<proteinExistence type="predicted"/>
<feature type="domain" description="Meiotic expression up-regulated protein 6 PH" evidence="2">
    <location>
        <begin position="103"/>
        <end position="208"/>
    </location>
</feature>
<accession>A0A8K0X666</accession>
<sequence>MAEETKPVVEVPKDVAAPTAEPAVEAKPVETTEPVAAAPATEAAPVVEAPATTAETPAPAAATTEAVEEAPAATTAVEEVKKEEVVPVEEGQLEHKGLNFPKNFIYSKQFFWFGSDAVDAKSLSHYRRSEKSAEAGHHNTAWASHTGKGLLFFGEKSAPVGVINLADATEPTTDGPTKFNFTSKGGKHAFKAANTADRDNWVSQLKLKIAEAKEIASTITETETYKSTLESFKPAAPAKKEEAPAAAPAEATEAAAPVEAPAAVPTIETPPAVAEETPKEAPKERRSASRKRQSIFGSFFGQKEESKKEDKATEAVSPGTEAPKEEAAPAAAEPVVAPAPVEAAAPVAEAPATTEAAVEDKPVEKKEEKPVPTKRNSIFGVFGKKEKKAADAAAAEPAKETEAPVSSETAPALPPVETSTPLGEAVADATPAAVEAPKEEAAPATNGETKKDVKAEKRKSSLPFAFGKKDKSPSTSDEEGDKPEKTGPFSKLRATIKARGRSEKPVEKPEEKAEEKPVEAAPVAEASTSTEPAAEVAAKPAAEETVNKPAAAAPAAPVVTAAA</sequence>
<feature type="compositionally biased region" description="Low complexity" evidence="1">
    <location>
        <begin position="547"/>
        <end position="563"/>
    </location>
</feature>
<feature type="compositionally biased region" description="Basic and acidic residues" evidence="1">
    <location>
        <begin position="1"/>
        <end position="13"/>
    </location>
</feature>
<feature type="compositionally biased region" description="Basic and acidic residues" evidence="1">
    <location>
        <begin position="276"/>
        <end position="287"/>
    </location>
</feature>
<evidence type="ECO:0000256" key="1">
    <source>
        <dbReference type="SAM" id="MobiDB-lite"/>
    </source>
</evidence>
<dbReference type="PANTHER" id="PTHR42073">
    <property type="entry name" value="MEIOTIC EXPRESSION UP-REGULATED PROTEIN 6"/>
    <property type="match status" value="1"/>
</dbReference>
<comment type="caution">
    <text evidence="3">The sequence shown here is derived from an EMBL/GenBank/DDBJ whole genome shotgun (WGS) entry which is preliminary data.</text>
</comment>
<feature type="compositionally biased region" description="Low complexity" evidence="1">
    <location>
        <begin position="15"/>
        <end position="62"/>
    </location>
</feature>
<dbReference type="SUPFAM" id="SSF50729">
    <property type="entry name" value="PH domain-like"/>
    <property type="match status" value="1"/>
</dbReference>
<feature type="region of interest" description="Disordered" evidence="1">
    <location>
        <begin position="1"/>
        <end position="62"/>
    </location>
</feature>
<dbReference type="InterPro" id="IPR039483">
    <property type="entry name" value="Meu6_PH_dom"/>
</dbReference>
<feature type="compositionally biased region" description="Basic and acidic residues" evidence="1">
    <location>
        <begin position="302"/>
        <end position="313"/>
    </location>
</feature>
<feature type="compositionally biased region" description="Basic and acidic residues" evidence="1">
    <location>
        <begin position="448"/>
        <end position="459"/>
    </location>
</feature>